<proteinExistence type="predicted"/>
<reference evidence="2" key="1">
    <citation type="journal article" date="2023" name="Mol. Phylogenet. Evol.">
        <title>Genome-scale phylogeny and comparative genomics of the fungal order Sordariales.</title>
        <authorList>
            <person name="Hensen N."/>
            <person name="Bonometti L."/>
            <person name="Westerberg I."/>
            <person name="Brannstrom I.O."/>
            <person name="Guillou S."/>
            <person name="Cros-Aarteil S."/>
            <person name="Calhoun S."/>
            <person name="Haridas S."/>
            <person name="Kuo A."/>
            <person name="Mondo S."/>
            <person name="Pangilinan J."/>
            <person name="Riley R."/>
            <person name="LaButti K."/>
            <person name="Andreopoulos B."/>
            <person name="Lipzen A."/>
            <person name="Chen C."/>
            <person name="Yan M."/>
            <person name="Daum C."/>
            <person name="Ng V."/>
            <person name="Clum A."/>
            <person name="Steindorff A."/>
            <person name="Ohm R.A."/>
            <person name="Martin F."/>
            <person name="Silar P."/>
            <person name="Natvig D.O."/>
            <person name="Lalanne C."/>
            <person name="Gautier V."/>
            <person name="Ament-Velasquez S.L."/>
            <person name="Kruys A."/>
            <person name="Hutchinson M.I."/>
            <person name="Powell A.J."/>
            <person name="Barry K."/>
            <person name="Miller A.N."/>
            <person name="Grigoriev I.V."/>
            <person name="Debuchy R."/>
            <person name="Gladieux P."/>
            <person name="Hiltunen Thoren M."/>
            <person name="Johannesson H."/>
        </authorList>
    </citation>
    <scope>NUCLEOTIDE SEQUENCE</scope>
    <source>
        <strain evidence="2">CBS 626.80</strain>
    </source>
</reference>
<evidence type="ECO:0000313" key="3">
    <source>
        <dbReference type="Proteomes" id="UP001303222"/>
    </source>
</evidence>
<keyword evidence="1" id="KW-0812">Transmembrane</keyword>
<keyword evidence="1" id="KW-0472">Membrane</keyword>
<protein>
    <submittedName>
        <fullName evidence="2">Uncharacterized protein</fullName>
    </submittedName>
</protein>
<dbReference type="EMBL" id="MU859163">
    <property type="protein sequence ID" value="KAK3950885.1"/>
    <property type="molecule type" value="Genomic_DNA"/>
</dbReference>
<gene>
    <name evidence="2" type="ORF">QBC32DRAFT_345334</name>
</gene>
<feature type="transmembrane region" description="Helical" evidence="1">
    <location>
        <begin position="17"/>
        <end position="41"/>
    </location>
</feature>
<reference evidence="2" key="2">
    <citation type="submission" date="2023-06" db="EMBL/GenBank/DDBJ databases">
        <authorList>
            <consortium name="Lawrence Berkeley National Laboratory"/>
            <person name="Mondo S.J."/>
            <person name="Hensen N."/>
            <person name="Bonometti L."/>
            <person name="Westerberg I."/>
            <person name="Brannstrom I.O."/>
            <person name="Guillou S."/>
            <person name="Cros-Aarteil S."/>
            <person name="Calhoun S."/>
            <person name="Haridas S."/>
            <person name="Kuo A."/>
            <person name="Pangilinan J."/>
            <person name="Riley R."/>
            <person name="Labutti K."/>
            <person name="Andreopoulos B."/>
            <person name="Lipzen A."/>
            <person name="Chen C."/>
            <person name="Yanf M."/>
            <person name="Daum C."/>
            <person name="Ng V."/>
            <person name="Clum A."/>
            <person name="Steindorff A."/>
            <person name="Ohm R."/>
            <person name="Martin F."/>
            <person name="Silar P."/>
            <person name="Natvig D."/>
            <person name="Lalanne C."/>
            <person name="Gautier V."/>
            <person name="Ament-Velasquez S.L."/>
            <person name="Kruys A."/>
            <person name="Hutchinson M.I."/>
            <person name="Powell A.J."/>
            <person name="Barry K."/>
            <person name="Miller A.N."/>
            <person name="Grigoriev I.V."/>
            <person name="Debuchy R."/>
            <person name="Gladieux P."/>
            <person name="Thoren M.H."/>
            <person name="Johannesson H."/>
        </authorList>
    </citation>
    <scope>NUCLEOTIDE SEQUENCE</scope>
    <source>
        <strain evidence="2">CBS 626.80</strain>
    </source>
</reference>
<sequence length="90" mass="10311">MTTPSPHHLPLPVLTNYIFPCLVIFSIPILLHLSSLVSCVCNCTLARDSTICYHTKRNLLLLSYYTMRHFRLVSFHISNRGLDVLRPPCD</sequence>
<accession>A0AAN6SEN9</accession>
<name>A0AAN6SEN9_9PEZI</name>
<dbReference type="Proteomes" id="UP001303222">
    <property type="component" value="Unassembled WGS sequence"/>
</dbReference>
<organism evidence="2 3">
    <name type="scientific">Pseudoneurospora amorphoporcata</name>
    <dbReference type="NCBI Taxonomy" id="241081"/>
    <lineage>
        <taxon>Eukaryota</taxon>
        <taxon>Fungi</taxon>
        <taxon>Dikarya</taxon>
        <taxon>Ascomycota</taxon>
        <taxon>Pezizomycotina</taxon>
        <taxon>Sordariomycetes</taxon>
        <taxon>Sordariomycetidae</taxon>
        <taxon>Sordariales</taxon>
        <taxon>Sordariaceae</taxon>
        <taxon>Pseudoneurospora</taxon>
    </lineage>
</organism>
<evidence type="ECO:0000313" key="2">
    <source>
        <dbReference type="EMBL" id="KAK3950885.1"/>
    </source>
</evidence>
<keyword evidence="1" id="KW-1133">Transmembrane helix</keyword>
<dbReference type="AlphaFoldDB" id="A0AAN6SEN9"/>
<keyword evidence="3" id="KW-1185">Reference proteome</keyword>
<evidence type="ECO:0000256" key="1">
    <source>
        <dbReference type="SAM" id="Phobius"/>
    </source>
</evidence>
<comment type="caution">
    <text evidence="2">The sequence shown here is derived from an EMBL/GenBank/DDBJ whole genome shotgun (WGS) entry which is preliminary data.</text>
</comment>